<dbReference type="Gene3D" id="1.10.3720.10">
    <property type="entry name" value="MetI-like"/>
    <property type="match status" value="1"/>
</dbReference>
<dbReference type="KEGG" id="pcx:LPB68_08385"/>
<dbReference type="Pfam" id="PF00528">
    <property type="entry name" value="BPD_transp_1"/>
    <property type="match status" value="1"/>
</dbReference>
<evidence type="ECO:0000256" key="3">
    <source>
        <dbReference type="ARBA" id="ARBA00022475"/>
    </source>
</evidence>
<dbReference type="PANTHER" id="PTHR43744">
    <property type="entry name" value="ABC TRANSPORTER PERMEASE PROTEIN MG189-RELATED-RELATED"/>
    <property type="match status" value="1"/>
</dbReference>
<keyword evidence="2 7" id="KW-0813">Transport</keyword>
<dbReference type="SUPFAM" id="SSF161098">
    <property type="entry name" value="MetI-like"/>
    <property type="match status" value="1"/>
</dbReference>
<comment type="similarity">
    <text evidence="7">Belongs to the binding-protein-dependent transport system permease family.</text>
</comment>
<evidence type="ECO:0000256" key="1">
    <source>
        <dbReference type="ARBA" id="ARBA00004651"/>
    </source>
</evidence>
<feature type="transmembrane region" description="Helical" evidence="7">
    <location>
        <begin position="187"/>
        <end position="209"/>
    </location>
</feature>
<keyword evidence="10" id="KW-1185">Reference proteome</keyword>
<dbReference type="GO" id="GO:0055085">
    <property type="term" value="P:transmembrane transport"/>
    <property type="evidence" value="ECO:0007669"/>
    <property type="project" value="InterPro"/>
</dbReference>
<dbReference type="PANTHER" id="PTHR43744:SF9">
    <property type="entry name" value="POLYGALACTURONAN_RHAMNOGALACTURONAN TRANSPORT SYSTEM PERMEASE PROTEIN YTCP"/>
    <property type="match status" value="1"/>
</dbReference>
<dbReference type="GO" id="GO:0005886">
    <property type="term" value="C:plasma membrane"/>
    <property type="evidence" value="ECO:0007669"/>
    <property type="project" value="UniProtKB-SubCell"/>
</dbReference>
<sequence>MLRKSNNSGSLEPVIFHTLNTVFMIILAVVTLYPFLNTLAVSFNSGVDTVRGGIYLWPRSWTLQNYRAVFITGTVLNAFWISVARTIIATLLSVLLTSMLAYVLSRGEFYFRKSFTLIVVMTMYFNAGLIPYYFLIKDLHLLNSFYVYIIPGLVSGFNLIVIRTYIRTLSDSLIESAKIDGAGEFRIFLQIILPLCKPVLATIALFVAVGQWNAWFDTFLFASSKQNLSTLQYELMKLLSSTMNSNSNPGMVAGMDQDSARNMITPISIRAAITIVAAVPILVVYPFMQKYFVAGLQVGGVKE</sequence>
<keyword evidence="3" id="KW-1003">Cell membrane</keyword>
<feature type="transmembrane region" description="Helical" evidence="7">
    <location>
        <begin position="14"/>
        <end position="36"/>
    </location>
</feature>
<feature type="domain" description="ABC transmembrane type-1" evidence="8">
    <location>
        <begin position="79"/>
        <end position="288"/>
    </location>
</feature>
<feature type="transmembrane region" description="Helical" evidence="7">
    <location>
        <begin position="146"/>
        <end position="166"/>
    </location>
</feature>
<evidence type="ECO:0000256" key="6">
    <source>
        <dbReference type="ARBA" id="ARBA00023136"/>
    </source>
</evidence>
<evidence type="ECO:0000313" key="10">
    <source>
        <dbReference type="Proteomes" id="UP000077134"/>
    </source>
</evidence>
<keyword evidence="5 7" id="KW-1133">Transmembrane helix</keyword>
<evidence type="ECO:0000313" key="9">
    <source>
        <dbReference type="EMBL" id="OAB77702.1"/>
    </source>
</evidence>
<feature type="transmembrane region" description="Helical" evidence="7">
    <location>
        <begin position="115"/>
        <end position="134"/>
    </location>
</feature>
<keyword evidence="6 7" id="KW-0472">Membrane</keyword>
<dbReference type="RefSeq" id="WP_068654525.1">
    <property type="nucleotide sequence ID" value="NZ_CP017770.1"/>
</dbReference>
<feature type="transmembrane region" description="Helical" evidence="7">
    <location>
        <begin position="79"/>
        <end position="103"/>
    </location>
</feature>
<protein>
    <submittedName>
        <fullName evidence="9">Sugar ABC transporter permease</fullName>
    </submittedName>
</protein>
<keyword evidence="4 7" id="KW-0812">Transmembrane</keyword>
<evidence type="ECO:0000256" key="2">
    <source>
        <dbReference type="ARBA" id="ARBA00022448"/>
    </source>
</evidence>
<dbReference type="OrthoDB" id="9810086at2"/>
<dbReference type="CDD" id="cd06261">
    <property type="entry name" value="TM_PBP2"/>
    <property type="match status" value="1"/>
</dbReference>
<comment type="subcellular location">
    <subcellularLocation>
        <location evidence="1 7">Cell membrane</location>
        <topology evidence="1 7">Multi-pass membrane protein</topology>
    </subcellularLocation>
</comment>
<proteinExistence type="inferred from homology"/>
<evidence type="ECO:0000259" key="8">
    <source>
        <dbReference type="PROSITE" id="PS50928"/>
    </source>
</evidence>
<reference evidence="9 10" key="1">
    <citation type="submission" date="2016-02" db="EMBL/GenBank/DDBJ databases">
        <title>Paenibacillus sp. LPB0068, isolated from Crassostrea gigas.</title>
        <authorList>
            <person name="Shin S.-K."/>
            <person name="Yi H."/>
        </authorList>
    </citation>
    <scope>NUCLEOTIDE SEQUENCE [LARGE SCALE GENOMIC DNA]</scope>
    <source>
        <strain evidence="9 10">LPB0068</strain>
    </source>
</reference>
<accession>A0A167GM17</accession>
<dbReference type="EMBL" id="LSFN01000002">
    <property type="protein sequence ID" value="OAB77702.1"/>
    <property type="molecule type" value="Genomic_DNA"/>
</dbReference>
<dbReference type="STRING" id="1763538.LPB68_08385"/>
<dbReference type="InterPro" id="IPR000515">
    <property type="entry name" value="MetI-like"/>
</dbReference>
<dbReference type="AlphaFoldDB" id="A0A167GM17"/>
<evidence type="ECO:0000256" key="5">
    <source>
        <dbReference type="ARBA" id="ARBA00022989"/>
    </source>
</evidence>
<organism evidence="9 10">
    <name type="scientific">Paenibacillus crassostreae</name>
    <dbReference type="NCBI Taxonomy" id="1763538"/>
    <lineage>
        <taxon>Bacteria</taxon>
        <taxon>Bacillati</taxon>
        <taxon>Bacillota</taxon>
        <taxon>Bacilli</taxon>
        <taxon>Bacillales</taxon>
        <taxon>Paenibacillaceae</taxon>
        <taxon>Paenibacillus</taxon>
    </lineage>
</organism>
<evidence type="ECO:0000256" key="7">
    <source>
        <dbReference type="RuleBase" id="RU363032"/>
    </source>
</evidence>
<gene>
    <name evidence="9" type="ORF">PNBC_01465</name>
</gene>
<dbReference type="Proteomes" id="UP000077134">
    <property type="component" value="Unassembled WGS sequence"/>
</dbReference>
<feature type="transmembrane region" description="Helical" evidence="7">
    <location>
        <begin position="267"/>
        <end position="287"/>
    </location>
</feature>
<name>A0A167GM17_9BACL</name>
<comment type="caution">
    <text evidence="9">The sequence shown here is derived from an EMBL/GenBank/DDBJ whole genome shotgun (WGS) entry which is preliminary data.</text>
</comment>
<dbReference type="PROSITE" id="PS50928">
    <property type="entry name" value="ABC_TM1"/>
    <property type="match status" value="1"/>
</dbReference>
<evidence type="ECO:0000256" key="4">
    <source>
        <dbReference type="ARBA" id="ARBA00022692"/>
    </source>
</evidence>
<dbReference type="InterPro" id="IPR035906">
    <property type="entry name" value="MetI-like_sf"/>
</dbReference>